<feature type="domain" description="CCHC-type" evidence="4">
    <location>
        <begin position="122"/>
        <end position="135"/>
    </location>
</feature>
<dbReference type="InterPro" id="IPR047913">
    <property type="entry name" value="ZCCHC17_S1"/>
</dbReference>
<feature type="compositionally biased region" description="Low complexity" evidence="2">
    <location>
        <begin position="231"/>
        <end position="240"/>
    </location>
</feature>
<dbReference type="InParanoid" id="A0A7M7LLA4"/>
<feature type="compositionally biased region" description="Basic residues" evidence="2">
    <location>
        <begin position="173"/>
        <end position="190"/>
    </location>
</feature>
<dbReference type="InterPro" id="IPR001878">
    <property type="entry name" value="Znf_CCHC"/>
</dbReference>
<dbReference type="GO" id="GO:0008270">
    <property type="term" value="F:zinc ion binding"/>
    <property type="evidence" value="ECO:0007669"/>
    <property type="project" value="UniProtKB-KW"/>
</dbReference>
<dbReference type="CDD" id="cd05686">
    <property type="entry name" value="S1_pNO40"/>
    <property type="match status" value="1"/>
</dbReference>
<accession>A0A7M7LLA4</accession>
<evidence type="ECO:0000313" key="5">
    <source>
        <dbReference type="EnsemblMetazoa" id="XP_001600416"/>
    </source>
</evidence>
<dbReference type="PROSITE" id="PS50126">
    <property type="entry name" value="S1"/>
    <property type="match status" value="1"/>
</dbReference>
<organism evidence="5 6">
    <name type="scientific">Nasonia vitripennis</name>
    <name type="common">Parasitic wasp</name>
    <dbReference type="NCBI Taxonomy" id="7425"/>
    <lineage>
        <taxon>Eukaryota</taxon>
        <taxon>Metazoa</taxon>
        <taxon>Ecdysozoa</taxon>
        <taxon>Arthropoda</taxon>
        <taxon>Hexapoda</taxon>
        <taxon>Insecta</taxon>
        <taxon>Pterygota</taxon>
        <taxon>Neoptera</taxon>
        <taxon>Endopterygota</taxon>
        <taxon>Hymenoptera</taxon>
        <taxon>Apocrita</taxon>
        <taxon>Proctotrupomorpha</taxon>
        <taxon>Chalcidoidea</taxon>
        <taxon>Pteromalidae</taxon>
        <taxon>Pteromalinae</taxon>
        <taxon>Nasonia</taxon>
    </lineage>
</organism>
<dbReference type="EnsemblMetazoa" id="XM_001600366">
    <property type="protein sequence ID" value="XP_001600416"/>
    <property type="gene ID" value="LOC100117800"/>
</dbReference>
<name>A0A7M7LLA4_NASVI</name>
<feature type="compositionally biased region" description="Basic residues" evidence="2">
    <location>
        <begin position="209"/>
        <end position="226"/>
    </location>
</feature>
<evidence type="ECO:0000259" key="4">
    <source>
        <dbReference type="PROSITE" id="PS50158"/>
    </source>
</evidence>
<evidence type="ECO:0008006" key="7">
    <source>
        <dbReference type="Google" id="ProtNLM"/>
    </source>
</evidence>
<keyword evidence="1" id="KW-0862">Zinc</keyword>
<dbReference type="PROSITE" id="PS50158">
    <property type="entry name" value="ZF_CCHC"/>
    <property type="match status" value="1"/>
</dbReference>
<sequence length="260" mass="29012">MAACQVNQIFLGEISSVQNYGAFVKIPGCPQQGLVHRSQVSSAHVDDVGEVLQRGERIWCKVISIGEDGKIALSMKLVNQGNGKDLDPNGVQLQLDEQRKKQMGGRQERKAIVLDAVYKTVCTKCKTAGHLAKDCFTTPDGKKYELLPEIDEEEAVPQPVNNLEAVDSESRSKEKKHKSKKSKKRKKSKTSKNNDSDSDDSDSSDEKTKKKKKKSKVKKSKKKRRRDSSSDSDSSDSSVSNYENKKHSKKCKHSRVRSSD</sequence>
<reference evidence="5" key="1">
    <citation type="submission" date="2021-01" db="UniProtKB">
        <authorList>
            <consortium name="EnsemblMetazoa"/>
        </authorList>
    </citation>
    <scope>IDENTIFICATION</scope>
</reference>
<dbReference type="KEGG" id="nvi:100117800"/>
<dbReference type="GO" id="GO:0043489">
    <property type="term" value="P:RNA stabilization"/>
    <property type="evidence" value="ECO:0007669"/>
    <property type="project" value="TreeGrafter"/>
</dbReference>
<dbReference type="Gene3D" id="4.10.60.10">
    <property type="entry name" value="Zinc finger, CCHC-type"/>
    <property type="match status" value="1"/>
</dbReference>
<keyword evidence="1" id="KW-0479">Metal-binding</keyword>
<proteinExistence type="predicted"/>
<dbReference type="SMR" id="A0A7M7LLA4"/>
<dbReference type="PANTHER" id="PTHR15838:SF1">
    <property type="entry name" value="ZINC FINGER CCHC DOMAIN-CONTAINING PROTEIN 17"/>
    <property type="match status" value="1"/>
</dbReference>
<keyword evidence="6" id="KW-1185">Reference proteome</keyword>
<dbReference type="GO" id="GO:0003723">
    <property type="term" value="F:RNA binding"/>
    <property type="evidence" value="ECO:0007669"/>
    <property type="project" value="TreeGrafter"/>
</dbReference>
<dbReference type="SUPFAM" id="SSF50249">
    <property type="entry name" value="Nucleic acid-binding proteins"/>
    <property type="match status" value="1"/>
</dbReference>
<feature type="compositionally biased region" description="Basic residues" evidence="2">
    <location>
        <begin position="246"/>
        <end position="260"/>
    </location>
</feature>
<feature type="domain" description="S1 motif" evidence="3">
    <location>
        <begin position="7"/>
        <end position="76"/>
    </location>
</feature>
<dbReference type="AlphaFoldDB" id="A0A7M7LLA4"/>
<evidence type="ECO:0000259" key="3">
    <source>
        <dbReference type="PROSITE" id="PS50126"/>
    </source>
</evidence>
<evidence type="ECO:0000313" key="6">
    <source>
        <dbReference type="Proteomes" id="UP000002358"/>
    </source>
</evidence>
<evidence type="ECO:0000256" key="2">
    <source>
        <dbReference type="SAM" id="MobiDB-lite"/>
    </source>
</evidence>
<keyword evidence="1" id="KW-0863">Zinc-finger</keyword>
<dbReference type="InterPro" id="IPR012340">
    <property type="entry name" value="NA-bd_OB-fold"/>
</dbReference>
<dbReference type="OrthoDB" id="1918363at2759"/>
<dbReference type="Proteomes" id="UP000002358">
    <property type="component" value="Chromosome 4"/>
</dbReference>
<evidence type="ECO:0000256" key="1">
    <source>
        <dbReference type="PROSITE-ProRule" id="PRU00047"/>
    </source>
</evidence>
<dbReference type="OMA" id="VWCKVIS"/>
<dbReference type="Gene3D" id="2.40.50.140">
    <property type="entry name" value="Nucleic acid-binding proteins"/>
    <property type="match status" value="1"/>
</dbReference>
<dbReference type="SMART" id="SM00316">
    <property type="entry name" value="S1"/>
    <property type="match status" value="1"/>
</dbReference>
<dbReference type="Pfam" id="PF00575">
    <property type="entry name" value="S1"/>
    <property type="match status" value="1"/>
</dbReference>
<dbReference type="InterPro" id="IPR003029">
    <property type="entry name" value="S1_domain"/>
</dbReference>
<gene>
    <name evidence="5" type="primary">100117800</name>
</gene>
<dbReference type="PANTHER" id="PTHR15838">
    <property type="entry name" value="NUCLEOLAR PROTEIN OF 40 KDA"/>
    <property type="match status" value="1"/>
</dbReference>
<feature type="region of interest" description="Disordered" evidence="2">
    <location>
        <begin position="151"/>
        <end position="260"/>
    </location>
</feature>
<protein>
    <recommendedName>
        <fullName evidence="7">Nucleolar protein of 40 kDa</fullName>
    </recommendedName>
</protein>